<accession>A0A5B7G4J1</accession>
<reference evidence="1 2" key="1">
    <citation type="submission" date="2019-05" db="EMBL/GenBank/DDBJ databases">
        <title>Another draft genome of Portunus trituberculatus and its Hox gene families provides insights of decapod evolution.</title>
        <authorList>
            <person name="Jeong J.-H."/>
            <person name="Song I."/>
            <person name="Kim S."/>
            <person name="Choi T."/>
            <person name="Kim D."/>
            <person name="Ryu S."/>
            <person name="Kim W."/>
        </authorList>
    </citation>
    <scope>NUCLEOTIDE SEQUENCE [LARGE SCALE GENOMIC DNA]</scope>
    <source>
        <tissue evidence="1">Muscle</tissue>
    </source>
</reference>
<keyword evidence="2" id="KW-1185">Reference proteome</keyword>
<dbReference type="Proteomes" id="UP000324222">
    <property type="component" value="Unassembled WGS sequence"/>
</dbReference>
<protein>
    <submittedName>
        <fullName evidence="1">Uncharacterized protein</fullName>
    </submittedName>
</protein>
<name>A0A5B7G4J1_PORTR</name>
<evidence type="ECO:0000313" key="1">
    <source>
        <dbReference type="EMBL" id="MPC55080.1"/>
    </source>
</evidence>
<evidence type="ECO:0000313" key="2">
    <source>
        <dbReference type="Proteomes" id="UP000324222"/>
    </source>
</evidence>
<dbReference type="AlphaFoldDB" id="A0A5B7G4J1"/>
<dbReference type="EMBL" id="VSRR010012869">
    <property type="protein sequence ID" value="MPC55080.1"/>
    <property type="molecule type" value="Genomic_DNA"/>
</dbReference>
<proteinExistence type="predicted"/>
<sequence length="69" mass="7658">MEEEEEEKEEEEDGLVLLPGTAVHLSRNSSVNGRPNVIFAEPPHFSHCAALLLLTSASHFSPILRSFIK</sequence>
<organism evidence="1 2">
    <name type="scientific">Portunus trituberculatus</name>
    <name type="common">Swimming crab</name>
    <name type="synonym">Neptunus trituberculatus</name>
    <dbReference type="NCBI Taxonomy" id="210409"/>
    <lineage>
        <taxon>Eukaryota</taxon>
        <taxon>Metazoa</taxon>
        <taxon>Ecdysozoa</taxon>
        <taxon>Arthropoda</taxon>
        <taxon>Crustacea</taxon>
        <taxon>Multicrustacea</taxon>
        <taxon>Malacostraca</taxon>
        <taxon>Eumalacostraca</taxon>
        <taxon>Eucarida</taxon>
        <taxon>Decapoda</taxon>
        <taxon>Pleocyemata</taxon>
        <taxon>Brachyura</taxon>
        <taxon>Eubrachyura</taxon>
        <taxon>Portunoidea</taxon>
        <taxon>Portunidae</taxon>
        <taxon>Portuninae</taxon>
        <taxon>Portunus</taxon>
    </lineage>
</organism>
<gene>
    <name evidence="1" type="ORF">E2C01_049013</name>
</gene>
<comment type="caution">
    <text evidence="1">The sequence shown here is derived from an EMBL/GenBank/DDBJ whole genome shotgun (WGS) entry which is preliminary data.</text>
</comment>